<organism evidence="2 3">
    <name type="scientific">Ananas comosus</name>
    <name type="common">Pineapple</name>
    <name type="synonym">Ananas ananas</name>
    <dbReference type="NCBI Taxonomy" id="4615"/>
    <lineage>
        <taxon>Eukaryota</taxon>
        <taxon>Viridiplantae</taxon>
        <taxon>Streptophyta</taxon>
        <taxon>Embryophyta</taxon>
        <taxon>Tracheophyta</taxon>
        <taxon>Spermatophyta</taxon>
        <taxon>Magnoliopsida</taxon>
        <taxon>Liliopsida</taxon>
        <taxon>Poales</taxon>
        <taxon>Bromeliaceae</taxon>
        <taxon>Bromelioideae</taxon>
        <taxon>Ananas</taxon>
    </lineage>
</organism>
<evidence type="ECO:0000313" key="3">
    <source>
        <dbReference type="Proteomes" id="UP000092600"/>
    </source>
</evidence>
<dbReference type="GeneID" id="109721207"/>
<reference evidence="2 3" key="1">
    <citation type="journal article" date="2016" name="DNA Res.">
        <title>The draft genome of MD-2 pineapple using hybrid error correction of long reads.</title>
        <authorList>
            <person name="Redwan R.M."/>
            <person name="Saidin A."/>
            <person name="Kumar S.V."/>
        </authorList>
    </citation>
    <scope>NUCLEOTIDE SEQUENCE [LARGE SCALE GENOMIC DNA]</scope>
    <source>
        <strain evidence="3">cv. MD2</strain>
        <tissue evidence="2">Leaf</tissue>
    </source>
</reference>
<accession>A0A199UPK2</accession>
<sequence length="255" mass="28602">MEGGVDDGSLDRSIKAENVGIERKGSPVLDFMSAGWTDEKHTLYLNSMEASFVDQLYNNEYHSMDLLGRSPRPQKYSSPSQFKVLRGGCWENLIFERSKSRVGNRNETRHLSGNPWIRHFRSYSSGKDVNAGTSQRSEDRKPTVQSTQQESWLPEKETACSQLSHQDLIDRSTEVSDQNFVDEEVEGAAESSRACKRKRSRSPVYNLLNDQVVPSGKSLPPPGPGDNKNDTRSSSKAMKITTGFKIKCGVLLPRK</sequence>
<keyword evidence="4" id="KW-1185">Reference proteome</keyword>
<evidence type="ECO:0000313" key="5">
    <source>
        <dbReference type="RefSeq" id="XP_020104256.1"/>
    </source>
</evidence>
<protein>
    <submittedName>
        <fullName evidence="5">Uncharacterized protein LOC109721207</fullName>
    </submittedName>
</protein>
<dbReference type="STRING" id="4615.A0A199UPK2"/>
<dbReference type="AlphaFoldDB" id="A0A199UPK2"/>
<dbReference type="PANTHER" id="PTHR33676">
    <property type="entry name" value="COLD REGULATED PROTEIN 27"/>
    <property type="match status" value="1"/>
</dbReference>
<proteinExistence type="predicted"/>
<gene>
    <name evidence="5" type="primary">LOC109721207</name>
    <name evidence="2" type="ORF">ACMD2_02130</name>
</gene>
<dbReference type="RefSeq" id="XP_020104256.1">
    <property type="nucleotide sequence ID" value="XM_020248667.1"/>
</dbReference>
<feature type="region of interest" description="Disordered" evidence="1">
    <location>
        <begin position="127"/>
        <end position="157"/>
    </location>
</feature>
<reference evidence="5" key="2">
    <citation type="submission" date="2025-04" db="UniProtKB">
        <authorList>
            <consortium name="RefSeq"/>
        </authorList>
    </citation>
    <scope>IDENTIFICATION</scope>
    <source>
        <tissue evidence="5">Leaf</tissue>
    </source>
</reference>
<dbReference type="Proteomes" id="UP000092600">
    <property type="component" value="Unassembled WGS sequence"/>
</dbReference>
<dbReference type="GO" id="GO:0009409">
    <property type="term" value="P:response to cold"/>
    <property type="evidence" value="ECO:0007669"/>
    <property type="project" value="InterPro"/>
</dbReference>
<name>A0A199UPK2_ANACO</name>
<evidence type="ECO:0000256" key="1">
    <source>
        <dbReference type="SAM" id="MobiDB-lite"/>
    </source>
</evidence>
<dbReference type="OrthoDB" id="1923282at2759"/>
<feature type="region of interest" description="Disordered" evidence="1">
    <location>
        <begin position="209"/>
        <end position="240"/>
    </location>
</feature>
<evidence type="ECO:0000313" key="2">
    <source>
        <dbReference type="EMBL" id="OAY66679.1"/>
    </source>
</evidence>
<evidence type="ECO:0000313" key="4">
    <source>
        <dbReference type="Proteomes" id="UP000515123"/>
    </source>
</evidence>
<dbReference type="PANTHER" id="PTHR33676:SF3">
    <property type="entry name" value="COLD-REGULATED PROTEIN 27"/>
    <property type="match status" value="1"/>
</dbReference>
<dbReference type="Proteomes" id="UP000515123">
    <property type="component" value="Linkage group 15"/>
</dbReference>
<dbReference type="EMBL" id="LSRQ01005999">
    <property type="protein sequence ID" value="OAY66679.1"/>
    <property type="molecule type" value="Genomic_DNA"/>
</dbReference>
<dbReference type="GO" id="GO:0042752">
    <property type="term" value="P:regulation of circadian rhythm"/>
    <property type="evidence" value="ECO:0007669"/>
    <property type="project" value="InterPro"/>
</dbReference>
<dbReference type="InterPro" id="IPR044678">
    <property type="entry name" value="COR27/28"/>
</dbReference>